<sequence>MYKSPISWQIGPRNDEEAEQVSFAMEVALFLGFILIQALALLTNMPRYWKHLREASSGLCSQPRAQPIALASTG</sequence>
<proteinExistence type="predicted"/>
<name>A0ACC1C9D4_9ROSI</name>
<protein>
    <submittedName>
        <fullName evidence="1">Uncharacterized protein</fullName>
    </submittedName>
</protein>
<evidence type="ECO:0000313" key="1">
    <source>
        <dbReference type="EMBL" id="KAJ0112264.1"/>
    </source>
</evidence>
<organism evidence="1 2">
    <name type="scientific">Pistacia atlantica</name>
    <dbReference type="NCBI Taxonomy" id="434234"/>
    <lineage>
        <taxon>Eukaryota</taxon>
        <taxon>Viridiplantae</taxon>
        <taxon>Streptophyta</taxon>
        <taxon>Embryophyta</taxon>
        <taxon>Tracheophyta</taxon>
        <taxon>Spermatophyta</taxon>
        <taxon>Magnoliopsida</taxon>
        <taxon>eudicotyledons</taxon>
        <taxon>Gunneridae</taxon>
        <taxon>Pentapetalae</taxon>
        <taxon>rosids</taxon>
        <taxon>malvids</taxon>
        <taxon>Sapindales</taxon>
        <taxon>Anacardiaceae</taxon>
        <taxon>Pistacia</taxon>
    </lineage>
</organism>
<dbReference type="EMBL" id="CM047897">
    <property type="protein sequence ID" value="KAJ0112264.1"/>
    <property type="molecule type" value="Genomic_DNA"/>
</dbReference>
<evidence type="ECO:0000313" key="2">
    <source>
        <dbReference type="Proteomes" id="UP001164250"/>
    </source>
</evidence>
<keyword evidence="2" id="KW-1185">Reference proteome</keyword>
<accession>A0ACC1C9D4</accession>
<comment type="caution">
    <text evidence="1">The sequence shown here is derived from an EMBL/GenBank/DDBJ whole genome shotgun (WGS) entry which is preliminary data.</text>
</comment>
<dbReference type="Proteomes" id="UP001164250">
    <property type="component" value="Chromosome 1"/>
</dbReference>
<gene>
    <name evidence="1" type="ORF">Patl1_02936</name>
</gene>
<reference evidence="2" key="1">
    <citation type="journal article" date="2023" name="G3 (Bethesda)">
        <title>Genome assembly and association tests identify interacting loci associated with vigor, precocity, and sex in interspecific pistachio rootstocks.</title>
        <authorList>
            <person name="Palmer W."/>
            <person name="Jacygrad E."/>
            <person name="Sagayaradj S."/>
            <person name="Cavanaugh K."/>
            <person name="Han R."/>
            <person name="Bertier L."/>
            <person name="Beede B."/>
            <person name="Kafkas S."/>
            <person name="Golino D."/>
            <person name="Preece J."/>
            <person name="Michelmore R."/>
        </authorList>
    </citation>
    <scope>NUCLEOTIDE SEQUENCE [LARGE SCALE GENOMIC DNA]</scope>
</reference>